<dbReference type="InterPro" id="IPR050316">
    <property type="entry name" value="Tyrosinase/Hemocyanin"/>
</dbReference>
<dbReference type="Proteomes" id="UP001437256">
    <property type="component" value="Unassembled WGS sequence"/>
</dbReference>
<proteinExistence type="predicted"/>
<dbReference type="PROSITE" id="PS00497">
    <property type="entry name" value="TYROSINASE_1"/>
    <property type="match status" value="1"/>
</dbReference>
<keyword evidence="1" id="KW-0479">Metal-binding</keyword>
<keyword evidence="6" id="KW-1185">Reference proteome</keyword>
<evidence type="ECO:0000313" key="5">
    <source>
        <dbReference type="EMBL" id="KAL0066637.1"/>
    </source>
</evidence>
<evidence type="ECO:0000256" key="3">
    <source>
        <dbReference type="SAM" id="SignalP"/>
    </source>
</evidence>
<dbReference type="PANTHER" id="PTHR11474:SF126">
    <property type="entry name" value="TYROSINASE-LIKE PROTEIN TYR-1-RELATED"/>
    <property type="match status" value="1"/>
</dbReference>
<comment type="caution">
    <text evidence="5">The sequence shown here is derived from an EMBL/GenBank/DDBJ whole genome shotgun (WGS) entry which is preliminary data.</text>
</comment>
<evidence type="ECO:0000313" key="6">
    <source>
        <dbReference type="Proteomes" id="UP001437256"/>
    </source>
</evidence>
<feature type="domain" description="Tyrosinase copper-binding" evidence="4">
    <location>
        <begin position="90"/>
        <end position="107"/>
    </location>
</feature>
<dbReference type="PRINTS" id="PR00092">
    <property type="entry name" value="TYROSINASE"/>
</dbReference>
<sequence>MRFFGLLVLAVYTSIVTATVLPRTPPPKCTKPLLERREWRTLSTAQKDDYLNAVKCLMEKPSSGVTSKPQARTRYDDFVASHITLGDEVHMVGQFLPWHRLLLSVYEKALREECGYTGAQPYWNWSLDVDNGMTSWAASPIWDPVHGFGGNGVHIPNYNGPFNNNSNFNGWVVGANTGGGCIQDGPFKDYMLALGPGPVLNQDHCITRDWIPTYFPMVSAGAVAQVLTSPNFEAFRVDLEGVITPQVKVHDGGHLAVGGEMHDLYSSNGGAKNRLILLSFLLTAWLFLEPTFYLHHAHLDKIWWDWQKLASSNLYDVSGRSGPNPPFQDVTLDFLMRSDGLTSLVSIEDVMDIENEFLCFTYI</sequence>
<keyword evidence="3" id="KW-0732">Signal</keyword>
<organism evidence="5 6">
    <name type="scientific">Marasmius tenuissimus</name>
    <dbReference type="NCBI Taxonomy" id="585030"/>
    <lineage>
        <taxon>Eukaryota</taxon>
        <taxon>Fungi</taxon>
        <taxon>Dikarya</taxon>
        <taxon>Basidiomycota</taxon>
        <taxon>Agaricomycotina</taxon>
        <taxon>Agaricomycetes</taxon>
        <taxon>Agaricomycetidae</taxon>
        <taxon>Agaricales</taxon>
        <taxon>Marasmiineae</taxon>
        <taxon>Marasmiaceae</taxon>
        <taxon>Marasmius</taxon>
    </lineage>
</organism>
<name>A0ABR2ZZZ9_9AGAR</name>
<accession>A0ABR2ZZZ9</accession>
<dbReference type="Gene3D" id="1.10.1280.10">
    <property type="entry name" value="Di-copper center containing domain from catechol oxidase"/>
    <property type="match status" value="1"/>
</dbReference>
<reference evidence="5 6" key="1">
    <citation type="submission" date="2024-05" db="EMBL/GenBank/DDBJ databases">
        <title>A draft genome resource for the thread blight pathogen Marasmius tenuissimus strain MS-2.</title>
        <authorList>
            <person name="Yulfo-Soto G.E."/>
            <person name="Baruah I.K."/>
            <person name="Amoako-Attah I."/>
            <person name="Bukari Y."/>
            <person name="Meinhardt L.W."/>
            <person name="Bailey B.A."/>
            <person name="Cohen S.P."/>
        </authorList>
    </citation>
    <scope>NUCLEOTIDE SEQUENCE [LARGE SCALE GENOMIC DNA]</scope>
    <source>
        <strain evidence="5 6">MS-2</strain>
    </source>
</reference>
<evidence type="ECO:0000259" key="4">
    <source>
        <dbReference type="PROSITE" id="PS00497"/>
    </source>
</evidence>
<dbReference type="InterPro" id="IPR008922">
    <property type="entry name" value="Di-copper_centre_dom_sf"/>
</dbReference>
<feature type="signal peptide" evidence="3">
    <location>
        <begin position="1"/>
        <end position="18"/>
    </location>
</feature>
<dbReference type="SUPFAM" id="SSF48056">
    <property type="entry name" value="Di-copper centre-containing domain"/>
    <property type="match status" value="1"/>
</dbReference>
<keyword evidence="2" id="KW-0186">Copper</keyword>
<evidence type="ECO:0000256" key="2">
    <source>
        <dbReference type="ARBA" id="ARBA00023008"/>
    </source>
</evidence>
<protein>
    <recommendedName>
        <fullName evidence="4">Tyrosinase copper-binding domain-containing protein</fullName>
    </recommendedName>
</protein>
<feature type="chain" id="PRO_5045594947" description="Tyrosinase copper-binding domain-containing protein" evidence="3">
    <location>
        <begin position="19"/>
        <end position="363"/>
    </location>
</feature>
<dbReference type="PANTHER" id="PTHR11474">
    <property type="entry name" value="TYROSINASE FAMILY MEMBER"/>
    <property type="match status" value="1"/>
</dbReference>
<dbReference type="EMBL" id="JBBXMP010000033">
    <property type="protein sequence ID" value="KAL0066637.1"/>
    <property type="molecule type" value="Genomic_DNA"/>
</dbReference>
<dbReference type="Pfam" id="PF00264">
    <property type="entry name" value="Tyrosinase"/>
    <property type="match status" value="1"/>
</dbReference>
<dbReference type="InterPro" id="IPR002227">
    <property type="entry name" value="Tyrosinase_Cu-bd"/>
</dbReference>
<gene>
    <name evidence="5" type="ORF">AAF712_006238</name>
</gene>
<evidence type="ECO:0000256" key="1">
    <source>
        <dbReference type="ARBA" id="ARBA00022723"/>
    </source>
</evidence>